<dbReference type="AlphaFoldDB" id="A0A8X7BZZ1"/>
<organism evidence="2 3">
    <name type="scientific">Trichonephila inaurata madagascariensis</name>
    <dbReference type="NCBI Taxonomy" id="2747483"/>
    <lineage>
        <taxon>Eukaryota</taxon>
        <taxon>Metazoa</taxon>
        <taxon>Ecdysozoa</taxon>
        <taxon>Arthropoda</taxon>
        <taxon>Chelicerata</taxon>
        <taxon>Arachnida</taxon>
        <taxon>Araneae</taxon>
        <taxon>Araneomorphae</taxon>
        <taxon>Entelegynae</taxon>
        <taxon>Araneoidea</taxon>
        <taxon>Nephilidae</taxon>
        <taxon>Trichonephila</taxon>
        <taxon>Trichonephila inaurata</taxon>
    </lineage>
</organism>
<keyword evidence="3" id="KW-1185">Reference proteome</keyword>
<proteinExistence type="predicted"/>
<evidence type="ECO:0000256" key="1">
    <source>
        <dbReference type="SAM" id="Phobius"/>
    </source>
</evidence>
<evidence type="ECO:0000313" key="2">
    <source>
        <dbReference type="EMBL" id="GFY51511.1"/>
    </source>
</evidence>
<keyword evidence="1" id="KW-0812">Transmembrane</keyword>
<gene>
    <name evidence="2" type="ORF">TNIN_295641</name>
</gene>
<protein>
    <submittedName>
        <fullName evidence="2">Uncharacterized protein</fullName>
    </submittedName>
</protein>
<comment type="caution">
    <text evidence="2">The sequence shown here is derived from an EMBL/GenBank/DDBJ whole genome shotgun (WGS) entry which is preliminary data.</text>
</comment>
<feature type="transmembrane region" description="Helical" evidence="1">
    <location>
        <begin position="24"/>
        <end position="47"/>
    </location>
</feature>
<sequence length="112" mass="12340">MGSHSLASRVGGIKSEEKVNFSSLLVFVVVLGGLCSCVSTLIELPWYRTRGCRLINRVEYSNTDPLVRGTVIHNILRDPPVDIDMEEGLPAHVSILFIRPCFKTISITIAIS</sequence>
<keyword evidence="1" id="KW-0472">Membrane</keyword>
<keyword evidence="1" id="KW-1133">Transmembrane helix</keyword>
<evidence type="ECO:0000313" key="3">
    <source>
        <dbReference type="Proteomes" id="UP000886998"/>
    </source>
</evidence>
<reference evidence="2" key="1">
    <citation type="submission" date="2020-08" db="EMBL/GenBank/DDBJ databases">
        <title>Multicomponent nature underlies the extraordinary mechanical properties of spider dragline silk.</title>
        <authorList>
            <person name="Kono N."/>
            <person name="Nakamura H."/>
            <person name="Mori M."/>
            <person name="Yoshida Y."/>
            <person name="Ohtoshi R."/>
            <person name="Malay A.D."/>
            <person name="Moran D.A.P."/>
            <person name="Tomita M."/>
            <person name="Numata K."/>
            <person name="Arakawa K."/>
        </authorList>
    </citation>
    <scope>NUCLEOTIDE SEQUENCE</scope>
</reference>
<name>A0A8X7BZZ1_9ARAC</name>
<accession>A0A8X7BZZ1</accession>
<dbReference type="EMBL" id="BMAV01008132">
    <property type="protein sequence ID" value="GFY51511.1"/>
    <property type="molecule type" value="Genomic_DNA"/>
</dbReference>
<dbReference type="Proteomes" id="UP000886998">
    <property type="component" value="Unassembled WGS sequence"/>
</dbReference>